<gene>
    <name evidence="3" type="ORF">PYX00_004974</name>
</gene>
<evidence type="ECO:0000313" key="3">
    <source>
        <dbReference type="EMBL" id="KAL0277824.1"/>
    </source>
</evidence>
<accession>A0AAW2I6L4</accession>
<name>A0AAW2I6L4_9NEOP</name>
<protein>
    <submittedName>
        <fullName evidence="3">Uncharacterized protein</fullName>
    </submittedName>
</protein>
<organism evidence="3">
    <name type="scientific">Menopon gallinae</name>
    <name type="common">poultry shaft louse</name>
    <dbReference type="NCBI Taxonomy" id="328185"/>
    <lineage>
        <taxon>Eukaryota</taxon>
        <taxon>Metazoa</taxon>
        <taxon>Ecdysozoa</taxon>
        <taxon>Arthropoda</taxon>
        <taxon>Hexapoda</taxon>
        <taxon>Insecta</taxon>
        <taxon>Pterygota</taxon>
        <taxon>Neoptera</taxon>
        <taxon>Paraneoptera</taxon>
        <taxon>Psocodea</taxon>
        <taxon>Troctomorpha</taxon>
        <taxon>Phthiraptera</taxon>
        <taxon>Amblycera</taxon>
        <taxon>Menoponidae</taxon>
        <taxon>Menopon</taxon>
    </lineage>
</organism>
<proteinExistence type="predicted"/>
<feature type="compositionally biased region" description="Basic and acidic residues" evidence="2">
    <location>
        <begin position="1"/>
        <end position="10"/>
    </location>
</feature>
<dbReference type="AlphaFoldDB" id="A0AAW2I6L4"/>
<keyword evidence="1" id="KW-0175">Coiled coil</keyword>
<sequence>MNSFEEEPRKVPQPVPFSQNSPLQPAVPEVSLILQDTSRSLNPDPNNSFSGTEFQTYNAWRWKTINEKEKENLTLKCKNERFYSINDKFSCSDIERRKNEILYGSSDEPRRPLPPRPIPVIPECIGASFSDISVNDPWQVDDIGSSGKLAGKSSMLMNNDSFKISKPVLKKSDRMCDNLNDIRDLYQIIAEQNKQMVFLQKQIDQLLKSQDTKEKQIEQLLKSHGTKECKIEQLLKMQDMKERHIEQLLKAQEKLEKQVEQLIKSQEIREEHNKELLKQLQEKKDVATVGVMTTLDLFEKGINTSFVCTCKDQLNEDICGKNSADGSADCARFGTGDKSFTLHSLDLPVIEEHTPTPQSSIHVDIPEYNASSDEESDSSSTAGKEIHIHYSCDSKPLGYTFYNTVLTQVNDIIQSQEDKENGISPQSKSHEKFGDFENRNLRKYTCLKEHNAQILNPIFGPETVENGWCFNKETCMEVQQYKKKPSSSLKGMRDSSFHCDSSYNLQKETQSPSDISLKMNALALKYLKEEQISQYQVHSQPQENGKQPDVTIYNVTNLSFGTMRYLERYQISSEKGRLNKNIYSSNQFLHQRKGRRSD</sequence>
<evidence type="ECO:0000256" key="1">
    <source>
        <dbReference type="SAM" id="Coils"/>
    </source>
</evidence>
<feature type="region of interest" description="Disordered" evidence="2">
    <location>
        <begin position="1"/>
        <end position="52"/>
    </location>
</feature>
<reference evidence="3" key="1">
    <citation type="journal article" date="2024" name="Gigascience">
        <title>Chromosome-level genome of the poultry shaft louse Menopon gallinae provides insight into the host-switching and adaptive evolution of parasitic lice.</title>
        <authorList>
            <person name="Xu Y."/>
            <person name="Ma L."/>
            <person name="Liu S."/>
            <person name="Liang Y."/>
            <person name="Liu Q."/>
            <person name="He Z."/>
            <person name="Tian L."/>
            <person name="Duan Y."/>
            <person name="Cai W."/>
            <person name="Li H."/>
            <person name="Song F."/>
        </authorList>
    </citation>
    <scope>NUCLEOTIDE SEQUENCE</scope>
    <source>
        <strain evidence="3">Cailab_2023a</strain>
    </source>
</reference>
<evidence type="ECO:0000256" key="2">
    <source>
        <dbReference type="SAM" id="MobiDB-lite"/>
    </source>
</evidence>
<feature type="coiled-coil region" evidence="1">
    <location>
        <begin position="182"/>
        <end position="283"/>
    </location>
</feature>
<comment type="caution">
    <text evidence="3">The sequence shown here is derived from an EMBL/GenBank/DDBJ whole genome shotgun (WGS) entry which is preliminary data.</text>
</comment>
<feature type="compositionally biased region" description="Polar residues" evidence="2">
    <location>
        <begin position="34"/>
        <end position="52"/>
    </location>
</feature>
<dbReference type="EMBL" id="JARGDH010000002">
    <property type="protein sequence ID" value="KAL0277824.1"/>
    <property type="molecule type" value="Genomic_DNA"/>
</dbReference>